<feature type="region of interest" description="Disordered" evidence="1">
    <location>
        <begin position="65"/>
        <end position="88"/>
    </location>
</feature>
<dbReference type="AlphaFoldDB" id="D7LH31"/>
<evidence type="ECO:0000256" key="1">
    <source>
        <dbReference type="SAM" id="MobiDB-lite"/>
    </source>
</evidence>
<proteinExistence type="predicted"/>
<dbReference type="EMBL" id="GL348716">
    <property type="protein sequence ID" value="EFH57608.1"/>
    <property type="molecule type" value="Genomic_DNA"/>
</dbReference>
<accession>D7LH31</accession>
<reference evidence="3" key="1">
    <citation type="journal article" date="2011" name="Nat. Genet.">
        <title>The Arabidopsis lyrata genome sequence and the basis of rapid genome size change.</title>
        <authorList>
            <person name="Hu T.T."/>
            <person name="Pattyn P."/>
            <person name="Bakker E.G."/>
            <person name="Cao J."/>
            <person name="Cheng J.-F."/>
            <person name="Clark R.M."/>
            <person name="Fahlgren N."/>
            <person name="Fawcett J.A."/>
            <person name="Grimwood J."/>
            <person name="Gundlach H."/>
            <person name="Haberer G."/>
            <person name="Hollister J.D."/>
            <person name="Ossowski S."/>
            <person name="Ottilar R.P."/>
            <person name="Salamov A.A."/>
            <person name="Schneeberger K."/>
            <person name="Spannagl M."/>
            <person name="Wang X."/>
            <person name="Yang L."/>
            <person name="Nasrallah M.E."/>
            <person name="Bergelson J."/>
            <person name="Carrington J.C."/>
            <person name="Gaut B.S."/>
            <person name="Schmutz J."/>
            <person name="Mayer K.F.X."/>
            <person name="Van de Peer Y."/>
            <person name="Grigoriev I.V."/>
            <person name="Nordborg M."/>
            <person name="Weigel D."/>
            <person name="Guo Y.-L."/>
        </authorList>
    </citation>
    <scope>NUCLEOTIDE SEQUENCE [LARGE SCALE GENOMIC DNA]</scope>
    <source>
        <strain evidence="3">cv. MN47</strain>
    </source>
</reference>
<sequence>MDPTRYIVRTKTEVGSVKPGDSTSSPENQFQLFYELNLFVYEKEAKAMLKIENLRVLKHILKANEERSEGRCQEKDGASSRVGKLDQP</sequence>
<keyword evidence="3" id="KW-1185">Reference proteome</keyword>
<name>D7LH31_ARALL</name>
<protein>
    <submittedName>
        <fullName evidence="2">Predicted protein</fullName>
    </submittedName>
</protein>
<evidence type="ECO:0000313" key="3">
    <source>
        <dbReference type="Proteomes" id="UP000008694"/>
    </source>
</evidence>
<evidence type="ECO:0000313" key="2">
    <source>
        <dbReference type="EMBL" id="EFH57608.1"/>
    </source>
</evidence>
<dbReference type="Gramene" id="Al_scaffold_0004_1945">
    <property type="protein sequence ID" value="Al_scaffold_0004_1945"/>
    <property type="gene ID" value="Al_scaffold_0004_1945"/>
</dbReference>
<gene>
    <name evidence="2" type="ORF">ARALYDRAFT_669226</name>
</gene>
<dbReference type="HOGENOM" id="CLU_2472132_0_0_1"/>
<dbReference type="Proteomes" id="UP000008694">
    <property type="component" value="Unassembled WGS sequence"/>
</dbReference>
<organism evidence="3">
    <name type="scientific">Arabidopsis lyrata subsp. lyrata</name>
    <name type="common">Lyre-leaved rock-cress</name>
    <dbReference type="NCBI Taxonomy" id="81972"/>
    <lineage>
        <taxon>Eukaryota</taxon>
        <taxon>Viridiplantae</taxon>
        <taxon>Streptophyta</taxon>
        <taxon>Embryophyta</taxon>
        <taxon>Tracheophyta</taxon>
        <taxon>Spermatophyta</taxon>
        <taxon>Magnoliopsida</taxon>
        <taxon>eudicotyledons</taxon>
        <taxon>Gunneridae</taxon>
        <taxon>Pentapetalae</taxon>
        <taxon>rosids</taxon>
        <taxon>malvids</taxon>
        <taxon>Brassicales</taxon>
        <taxon>Brassicaceae</taxon>
        <taxon>Camelineae</taxon>
        <taxon>Arabidopsis</taxon>
    </lineage>
</organism>